<reference evidence="4 5" key="1">
    <citation type="submission" date="2020-03" db="EMBL/GenBank/DDBJ databases">
        <title>Complete genome sequence of Monaibacterium sp. ALG8 with diverse plasmids.</title>
        <authorList>
            <person name="Sun C."/>
        </authorList>
    </citation>
    <scope>NUCLEOTIDE SEQUENCE [LARGE SCALE GENOMIC DNA]</scope>
    <source>
        <strain evidence="4 5">ALG8</strain>
    </source>
</reference>
<dbReference type="Proteomes" id="UP000500791">
    <property type="component" value="Chromosome"/>
</dbReference>
<dbReference type="InterPro" id="IPR051257">
    <property type="entry name" value="Diverse_CBS-Domain"/>
</dbReference>
<dbReference type="InterPro" id="IPR044725">
    <property type="entry name" value="CBSX3_CBS_dom"/>
</dbReference>
<dbReference type="EMBL" id="CP049811">
    <property type="protein sequence ID" value="QIK42115.1"/>
    <property type="molecule type" value="Genomic_DNA"/>
</dbReference>
<sequence>MLVQHILTSKAAGVQTIPASASVSEATQQLSTQKIGALIVSDDNGATIRGILSERDIVREVGARGAAALSDSVMDIMTAKVQFCTPSDEAVAVLTRMTGGRFRHMPVRGNDGAVVGIISIGDVVKARLGEVENENSALSDMIRGY</sequence>
<feature type="domain" description="CBS" evidence="3">
    <location>
        <begin position="77"/>
        <end position="134"/>
    </location>
</feature>
<organism evidence="4 5">
    <name type="scientific">Pontivivens nitratireducens</name>
    <dbReference type="NCBI Taxonomy" id="2758038"/>
    <lineage>
        <taxon>Bacteria</taxon>
        <taxon>Pseudomonadati</taxon>
        <taxon>Pseudomonadota</taxon>
        <taxon>Alphaproteobacteria</taxon>
        <taxon>Rhodobacterales</taxon>
        <taxon>Paracoccaceae</taxon>
        <taxon>Pontivivens</taxon>
    </lineage>
</organism>
<dbReference type="PANTHER" id="PTHR43080">
    <property type="entry name" value="CBS DOMAIN-CONTAINING PROTEIN CBSX3, MITOCHONDRIAL"/>
    <property type="match status" value="1"/>
</dbReference>
<proteinExistence type="predicted"/>
<dbReference type="SMART" id="SM00116">
    <property type="entry name" value="CBS"/>
    <property type="match status" value="2"/>
</dbReference>
<evidence type="ECO:0000313" key="4">
    <source>
        <dbReference type="EMBL" id="QIK42115.1"/>
    </source>
</evidence>
<protein>
    <submittedName>
        <fullName evidence="4">CBS domain-containing protein</fullName>
    </submittedName>
</protein>
<dbReference type="KEGG" id="mon:G8E03_11745"/>
<dbReference type="PROSITE" id="PS51371">
    <property type="entry name" value="CBS"/>
    <property type="match status" value="2"/>
</dbReference>
<keyword evidence="1 2" id="KW-0129">CBS domain</keyword>
<evidence type="ECO:0000313" key="5">
    <source>
        <dbReference type="Proteomes" id="UP000500791"/>
    </source>
</evidence>
<dbReference type="Gene3D" id="3.10.580.10">
    <property type="entry name" value="CBS-domain"/>
    <property type="match status" value="1"/>
</dbReference>
<dbReference type="AlphaFoldDB" id="A0A6G7VQG3"/>
<dbReference type="InterPro" id="IPR046342">
    <property type="entry name" value="CBS_dom_sf"/>
</dbReference>
<feature type="domain" description="CBS" evidence="3">
    <location>
        <begin position="7"/>
        <end position="69"/>
    </location>
</feature>
<dbReference type="CDD" id="cd04623">
    <property type="entry name" value="CBS_pair_bac_euk"/>
    <property type="match status" value="1"/>
</dbReference>
<dbReference type="Pfam" id="PF00571">
    <property type="entry name" value="CBS"/>
    <property type="match status" value="2"/>
</dbReference>
<dbReference type="InterPro" id="IPR000644">
    <property type="entry name" value="CBS_dom"/>
</dbReference>
<keyword evidence="5" id="KW-1185">Reference proteome</keyword>
<dbReference type="RefSeq" id="WP_166194181.1">
    <property type="nucleotide sequence ID" value="NZ_CP049811.1"/>
</dbReference>
<name>A0A6G7VQG3_9RHOB</name>
<accession>A0A6G7VQG3</accession>
<dbReference type="PANTHER" id="PTHR43080:SF2">
    <property type="entry name" value="CBS DOMAIN-CONTAINING PROTEIN"/>
    <property type="match status" value="1"/>
</dbReference>
<evidence type="ECO:0000256" key="1">
    <source>
        <dbReference type="ARBA" id="ARBA00023122"/>
    </source>
</evidence>
<evidence type="ECO:0000259" key="3">
    <source>
        <dbReference type="PROSITE" id="PS51371"/>
    </source>
</evidence>
<gene>
    <name evidence="4" type="ORF">G8E03_11745</name>
</gene>
<evidence type="ECO:0000256" key="2">
    <source>
        <dbReference type="PROSITE-ProRule" id="PRU00703"/>
    </source>
</evidence>
<dbReference type="SUPFAM" id="SSF54631">
    <property type="entry name" value="CBS-domain pair"/>
    <property type="match status" value="1"/>
</dbReference>